<keyword evidence="2 6" id="KW-0812">Transmembrane</keyword>
<evidence type="ECO:0000313" key="8">
    <source>
        <dbReference type="Proteomes" id="UP000050424"/>
    </source>
</evidence>
<evidence type="ECO:0000256" key="5">
    <source>
        <dbReference type="SAM" id="MobiDB-lite"/>
    </source>
</evidence>
<dbReference type="AlphaFoldDB" id="A0A0P7BH25"/>
<keyword evidence="3 6" id="KW-1133">Transmembrane helix</keyword>
<sequence length="502" mass="55061">MRPASPGWHSIFFPPLTGGALLHRTRTRPTQASQASQKEAELRPPVRCDSALAQIPAGSWLRVRAAKVRGRNERSRCALRSLSLPLREHCRYDHWSTASGRPFYIKAPSSRHYRHFFLVSISITTTTSLNTHSTQHTRQHPPLLNGPPPPASGSVPWIKLICASLSFPSLITPEPPAYKGIHPLALTLTLTADNLNTSFTTTTMSGSNPLNITQDEAFGSDSPCTLDLCPIEWSIYTYRPSLSANIALVALFGVLGLIHAYLGVRWKSWGFMGGMLAGCISECVGYAGRIMLYYNPFSFNAFMIQIVCLTIAPVFYTASIYVTLSKAINFFAPEMSRFKPALFIWIFIPFDIVCLILQAAGGALSTGDDNGNLGVDISMAGLILQVIVLVAFIACFADYMVRYLRSGRATAFNWRLNTFFGGLSAAILLILVRCVFRVVELQDGYDGDLIKHEIPFILLEGVVIVLAAGALCFGHPGLVFNKMDRLASSDSEKGVNMSDLSN</sequence>
<evidence type="ECO:0000256" key="3">
    <source>
        <dbReference type="ARBA" id="ARBA00022989"/>
    </source>
</evidence>
<comment type="subcellular location">
    <subcellularLocation>
        <location evidence="1">Membrane</location>
        <topology evidence="1">Multi-pass membrane protein</topology>
    </subcellularLocation>
</comment>
<feature type="compositionally biased region" description="Polar residues" evidence="5">
    <location>
        <begin position="28"/>
        <end position="37"/>
    </location>
</feature>
<dbReference type="PANTHER" id="PTHR31465">
    <property type="entry name" value="PROTEIN RTA1-RELATED"/>
    <property type="match status" value="1"/>
</dbReference>
<dbReference type="Pfam" id="PF04479">
    <property type="entry name" value="RTA1"/>
    <property type="match status" value="1"/>
</dbReference>
<dbReference type="GO" id="GO:0000324">
    <property type="term" value="C:fungal-type vacuole"/>
    <property type="evidence" value="ECO:0007669"/>
    <property type="project" value="TreeGrafter"/>
</dbReference>
<gene>
    <name evidence="7" type="ORF">AK830_g3943</name>
</gene>
<dbReference type="STRING" id="78410.A0A0P7BH25"/>
<evidence type="ECO:0000256" key="4">
    <source>
        <dbReference type="ARBA" id="ARBA00023136"/>
    </source>
</evidence>
<protein>
    <recommendedName>
        <fullName evidence="9">Sphingoid long-chain base transporter RSB1</fullName>
    </recommendedName>
</protein>
<feature type="transmembrane region" description="Helical" evidence="6">
    <location>
        <begin position="342"/>
        <end position="365"/>
    </location>
</feature>
<dbReference type="PANTHER" id="PTHR31465:SF9">
    <property type="entry name" value="SPHINGOID LONG-CHAIN BASE TRANSPORTER RSB1"/>
    <property type="match status" value="1"/>
</dbReference>
<feature type="transmembrane region" description="Helical" evidence="6">
    <location>
        <begin position="269"/>
        <end position="287"/>
    </location>
</feature>
<feature type="transmembrane region" description="Helical" evidence="6">
    <location>
        <begin position="242"/>
        <end position="262"/>
    </location>
</feature>
<proteinExistence type="predicted"/>
<organism evidence="7 8">
    <name type="scientific">Neonectria ditissima</name>
    <dbReference type="NCBI Taxonomy" id="78410"/>
    <lineage>
        <taxon>Eukaryota</taxon>
        <taxon>Fungi</taxon>
        <taxon>Dikarya</taxon>
        <taxon>Ascomycota</taxon>
        <taxon>Pezizomycotina</taxon>
        <taxon>Sordariomycetes</taxon>
        <taxon>Hypocreomycetidae</taxon>
        <taxon>Hypocreales</taxon>
        <taxon>Nectriaceae</taxon>
        <taxon>Neonectria</taxon>
    </lineage>
</organism>
<evidence type="ECO:0008006" key="9">
    <source>
        <dbReference type="Google" id="ProtNLM"/>
    </source>
</evidence>
<keyword evidence="8" id="KW-1185">Reference proteome</keyword>
<keyword evidence="4 6" id="KW-0472">Membrane</keyword>
<evidence type="ECO:0000256" key="2">
    <source>
        <dbReference type="ARBA" id="ARBA00022692"/>
    </source>
</evidence>
<dbReference type="EMBL" id="LKCW01000045">
    <property type="protein sequence ID" value="KPM42623.1"/>
    <property type="molecule type" value="Genomic_DNA"/>
</dbReference>
<reference evidence="7 8" key="1">
    <citation type="submission" date="2015-09" db="EMBL/GenBank/DDBJ databases">
        <title>Draft genome of a European isolate of the apple canker pathogen Neonectria ditissima.</title>
        <authorList>
            <person name="Gomez-Cortecero A."/>
            <person name="Harrison R.J."/>
            <person name="Armitage A.D."/>
        </authorList>
    </citation>
    <scope>NUCLEOTIDE SEQUENCE [LARGE SCALE GENOMIC DNA]</scope>
    <source>
        <strain evidence="7 8">R09/05</strain>
    </source>
</reference>
<dbReference type="OrthoDB" id="4521223at2759"/>
<comment type="caution">
    <text evidence="7">The sequence shown here is derived from an EMBL/GenBank/DDBJ whole genome shotgun (WGS) entry which is preliminary data.</text>
</comment>
<feature type="transmembrane region" description="Helical" evidence="6">
    <location>
        <begin position="454"/>
        <end position="473"/>
    </location>
</feature>
<dbReference type="GO" id="GO:0005886">
    <property type="term" value="C:plasma membrane"/>
    <property type="evidence" value="ECO:0007669"/>
    <property type="project" value="TreeGrafter"/>
</dbReference>
<dbReference type="InterPro" id="IPR007568">
    <property type="entry name" value="RTA1"/>
</dbReference>
<feature type="transmembrane region" description="Helical" evidence="6">
    <location>
        <begin position="418"/>
        <end position="439"/>
    </location>
</feature>
<evidence type="ECO:0000256" key="6">
    <source>
        <dbReference type="SAM" id="Phobius"/>
    </source>
</evidence>
<feature type="region of interest" description="Disordered" evidence="5">
    <location>
        <begin position="26"/>
        <end position="45"/>
    </location>
</feature>
<feature type="transmembrane region" description="Helical" evidence="6">
    <location>
        <begin position="377"/>
        <end position="397"/>
    </location>
</feature>
<evidence type="ECO:0000313" key="7">
    <source>
        <dbReference type="EMBL" id="KPM42623.1"/>
    </source>
</evidence>
<feature type="region of interest" description="Disordered" evidence="5">
    <location>
        <begin position="129"/>
        <end position="148"/>
    </location>
</feature>
<accession>A0A0P7BH25</accession>
<dbReference type="Proteomes" id="UP000050424">
    <property type="component" value="Unassembled WGS sequence"/>
</dbReference>
<feature type="transmembrane region" description="Helical" evidence="6">
    <location>
        <begin position="299"/>
        <end position="322"/>
    </location>
</feature>
<name>A0A0P7BH25_9HYPO</name>
<evidence type="ECO:0000256" key="1">
    <source>
        <dbReference type="ARBA" id="ARBA00004141"/>
    </source>
</evidence>